<evidence type="ECO:0000256" key="2">
    <source>
        <dbReference type="ARBA" id="ARBA00023002"/>
    </source>
</evidence>
<dbReference type="PROSITE" id="PS00198">
    <property type="entry name" value="4FE4S_FER_1"/>
    <property type="match status" value="1"/>
</dbReference>
<feature type="domain" description="4Fe-4S ferredoxin-type" evidence="7">
    <location>
        <begin position="336"/>
        <end position="365"/>
    </location>
</feature>
<dbReference type="Pfam" id="PF12838">
    <property type="entry name" value="Fer4_7"/>
    <property type="match status" value="1"/>
</dbReference>
<dbReference type="PROSITE" id="PS51379">
    <property type="entry name" value="4FE4S_FER_2"/>
    <property type="match status" value="2"/>
</dbReference>
<dbReference type="Gene3D" id="3.30.70.20">
    <property type="match status" value="1"/>
</dbReference>
<dbReference type="PANTHER" id="PTHR19271">
    <property type="entry name" value="CYTOCHROME B"/>
    <property type="match status" value="1"/>
</dbReference>
<evidence type="ECO:0000256" key="4">
    <source>
        <dbReference type="ARBA" id="ARBA00023014"/>
    </source>
</evidence>
<dbReference type="PROSITE" id="PS51002">
    <property type="entry name" value="CYTB_NTER"/>
    <property type="match status" value="1"/>
</dbReference>
<evidence type="ECO:0000259" key="7">
    <source>
        <dbReference type="PROSITE" id="PS51379"/>
    </source>
</evidence>
<feature type="transmembrane region" description="Helical" evidence="5">
    <location>
        <begin position="178"/>
        <end position="203"/>
    </location>
</feature>
<accession>I4B646</accession>
<dbReference type="EMBL" id="CP002959">
    <property type="protein sequence ID" value="AFM12753.1"/>
    <property type="molecule type" value="Genomic_DNA"/>
</dbReference>
<keyword evidence="1" id="KW-0479">Metal-binding</keyword>
<keyword evidence="4" id="KW-0411">Iron-sulfur</keyword>
<dbReference type="OrthoDB" id="9796486at2"/>
<feature type="transmembrane region" description="Helical" evidence="5">
    <location>
        <begin position="32"/>
        <end position="58"/>
    </location>
</feature>
<feature type="transmembrane region" description="Helical" evidence="5">
    <location>
        <begin position="88"/>
        <end position="106"/>
    </location>
</feature>
<sequence>MKFRRPIFQSFLSLFHRADSAFNHVFTEKGNFLYYLGALPVILLFVLLITGLFMFIYYNMSVHQSYESVKYMTESALLGRFIRNLHRYAADAMMFFVLLHMARMLFEEKFQNHRTLAWVSGLIILGFMLVQGLTGYILPLDANARFVMEKTSELLAGLKVFGDTLPRSFSSPALLGKWIMWVVLIVHLFIPLLFILLLFVHLLRVSRAKLFPPRKLTLAFLGVLILYTLVFPINMVGKAEAEKMPELLQPDWFYLFFAAIFETRYAWIAWSTMAAGFLLLMAMPWLVKKREIVTAGVIAEKCTGCGLCAIDCPYQAMHMVERASLIGNANQTHHKYLVSIDTDLCSGCGICAGSCTYDAITHVKPGATQAEPDWSEAKDKWVTLVCQGRAHSLGLSAEGGALRAYEAGTVLAITPCTGKLGVSETEKIRAGGAKGLIVGACPEGDCWYREGNRWLMDRIELKRKPNFRRVAAEFPILGFRFNGQQKHSFVSELQQIVRSQNTLPNRLFSLLKPSNWARSFSVGTFVFALAVWVFYLGSSGRFGAIEASKSTALLRLDFFYQSEKETCSPEQIPADAREQAIKRMAGLVKLENLTPEARERILQQAADSVASKYCSRARRDLDIIVRIDGQEQSRRTFRPAGFQRDGITYVMMKVHTVPGPHEVQVVVHERDTGSTGKEISFAERMEFSPAEVKLLDYEPNQAKLFRRTLQMPQKNETGKD</sequence>
<dbReference type="RefSeq" id="WP_014803259.1">
    <property type="nucleotide sequence ID" value="NC_018020.1"/>
</dbReference>
<evidence type="ECO:0000256" key="3">
    <source>
        <dbReference type="ARBA" id="ARBA00023004"/>
    </source>
</evidence>
<dbReference type="GO" id="GO:0046872">
    <property type="term" value="F:metal ion binding"/>
    <property type="evidence" value="ECO:0007669"/>
    <property type="project" value="UniProtKB-KW"/>
</dbReference>
<feature type="domain" description="Cytochrome b/b6 N-terminal region profile" evidence="6">
    <location>
        <begin position="1"/>
        <end position="214"/>
    </location>
</feature>
<dbReference type="GO" id="GO:0009055">
    <property type="term" value="F:electron transfer activity"/>
    <property type="evidence" value="ECO:0007669"/>
    <property type="project" value="InterPro"/>
</dbReference>
<dbReference type="AlphaFoldDB" id="I4B646"/>
<reference evidence="8 9" key="1">
    <citation type="submission" date="2012-06" db="EMBL/GenBank/DDBJ databases">
        <title>The complete chromosome of genome of Turneriella parva DSM 21527.</title>
        <authorList>
            <consortium name="US DOE Joint Genome Institute (JGI-PGF)"/>
            <person name="Lucas S."/>
            <person name="Han J."/>
            <person name="Lapidus A."/>
            <person name="Bruce D."/>
            <person name="Goodwin L."/>
            <person name="Pitluck S."/>
            <person name="Peters L."/>
            <person name="Kyrpides N."/>
            <person name="Mavromatis K."/>
            <person name="Ivanova N."/>
            <person name="Mikhailova N."/>
            <person name="Chertkov O."/>
            <person name="Detter J.C."/>
            <person name="Tapia R."/>
            <person name="Han C."/>
            <person name="Land M."/>
            <person name="Hauser L."/>
            <person name="Markowitz V."/>
            <person name="Cheng J.-F."/>
            <person name="Hugenholtz P."/>
            <person name="Woyke T."/>
            <person name="Wu D."/>
            <person name="Gronow S."/>
            <person name="Wellnitz S."/>
            <person name="Brambilla E."/>
            <person name="Klenk H.-P."/>
            <person name="Eisen J.A."/>
        </authorList>
    </citation>
    <scope>NUCLEOTIDE SEQUENCE [LARGE SCALE GENOMIC DNA]</scope>
    <source>
        <strain evidence="9">ATCC BAA-1111 / DSM 21527 / NCTC 11395 / H</strain>
    </source>
</reference>
<keyword evidence="5" id="KW-0472">Membrane</keyword>
<evidence type="ECO:0000256" key="5">
    <source>
        <dbReference type="SAM" id="Phobius"/>
    </source>
</evidence>
<dbReference type="Pfam" id="PF02662">
    <property type="entry name" value="FlpD"/>
    <property type="match status" value="1"/>
</dbReference>
<keyword evidence="3" id="KW-0408">Iron</keyword>
<feature type="domain" description="4Fe-4S ferredoxin-type" evidence="7">
    <location>
        <begin position="293"/>
        <end position="322"/>
    </location>
</feature>
<dbReference type="InterPro" id="IPR027387">
    <property type="entry name" value="Cytb/b6-like_sf"/>
</dbReference>
<keyword evidence="2" id="KW-0560">Oxidoreductase</keyword>
<dbReference type="Proteomes" id="UP000006048">
    <property type="component" value="Chromosome"/>
</dbReference>
<feature type="transmembrane region" description="Helical" evidence="5">
    <location>
        <begin position="516"/>
        <end position="535"/>
    </location>
</feature>
<dbReference type="GO" id="GO:0016020">
    <property type="term" value="C:membrane"/>
    <property type="evidence" value="ECO:0007669"/>
    <property type="project" value="InterPro"/>
</dbReference>
<gene>
    <name evidence="8" type="ordered locus">Turpa_2107</name>
</gene>
<dbReference type="InterPro" id="IPR016174">
    <property type="entry name" value="Di-haem_cyt_TM"/>
</dbReference>
<name>I4B646_TURPD</name>
<proteinExistence type="predicted"/>
<evidence type="ECO:0000256" key="1">
    <source>
        <dbReference type="ARBA" id="ARBA00022723"/>
    </source>
</evidence>
<dbReference type="InterPro" id="IPR003813">
    <property type="entry name" value="MvhD/FlpD"/>
</dbReference>
<dbReference type="GO" id="GO:0016491">
    <property type="term" value="F:oxidoreductase activity"/>
    <property type="evidence" value="ECO:0007669"/>
    <property type="project" value="UniProtKB-KW"/>
</dbReference>
<dbReference type="PANTHER" id="PTHR19271:SF16">
    <property type="entry name" value="CYTOCHROME B"/>
    <property type="match status" value="1"/>
</dbReference>
<dbReference type="InterPro" id="IPR017896">
    <property type="entry name" value="4Fe4S_Fe-S-bd"/>
</dbReference>
<dbReference type="InterPro" id="IPR017900">
    <property type="entry name" value="4Fe4S_Fe_S_CS"/>
</dbReference>
<dbReference type="Gene3D" id="1.20.810.10">
    <property type="entry name" value="Cytochrome Bc1 Complex, Chain C"/>
    <property type="match status" value="1"/>
</dbReference>
<dbReference type="KEGG" id="tpx:Turpa_2107"/>
<dbReference type="HOGENOM" id="CLU_383979_0_0_12"/>
<dbReference type="Pfam" id="PF00033">
    <property type="entry name" value="Cytochrome_B"/>
    <property type="match status" value="1"/>
</dbReference>
<dbReference type="SUPFAM" id="SSF54862">
    <property type="entry name" value="4Fe-4S ferredoxins"/>
    <property type="match status" value="1"/>
</dbReference>
<dbReference type="GO" id="GO:0022904">
    <property type="term" value="P:respiratory electron transport chain"/>
    <property type="evidence" value="ECO:0007669"/>
    <property type="project" value="InterPro"/>
</dbReference>
<dbReference type="InterPro" id="IPR005797">
    <property type="entry name" value="Cyt_b/b6_N"/>
</dbReference>
<feature type="transmembrane region" description="Helical" evidence="5">
    <location>
        <begin position="253"/>
        <end position="280"/>
    </location>
</feature>
<feature type="transmembrane region" description="Helical" evidence="5">
    <location>
        <begin position="215"/>
        <end position="233"/>
    </location>
</feature>
<dbReference type="GO" id="GO:0051536">
    <property type="term" value="F:iron-sulfur cluster binding"/>
    <property type="evidence" value="ECO:0007669"/>
    <property type="project" value="UniProtKB-KW"/>
</dbReference>
<evidence type="ECO:0000313" key="8">
    <source>
        <dbReference type="EMBL" id="AFM12753.1"/>
    </source>
</evidence>
<keyword evidence="5" id="KW-1133">Transmembrane helix</keyword>
<keyword evidence="5" id="KW-0812">Transmembrane</keyword>
<evidence type="ECO:0000259" key="6">
    <source>
        <dbReference type="PROSITE" id="PS51002"/>
    </source>
</evidence>
<protein>
    <submittedName>
        <fullName evidence="8">Cytochrome b/b6 domain-containing protein</fullName>
    </submittedName>
</protein>
<keyword evidence="9" id="KW-1185">Reference proteome</keyword>
<feature type="transmembrane region" description="Helical" evidence="5">
    <location>
        <begin position="118"/>
        <end position="138"/>
    </location>
</feature>
<dbReference type="STRING" id="869212.Turpa_2107"/>
<evidence type="ECO:0000313" key="9">
    <source>
        <dbReference type="Proteomes" id="UP000006048"/>
    </source>
</evidence>
<organism evidence="8 9">
    <name type="scientific">Turneriella parva (strain ATCC BAA-1111 / DSM 21527 / NCTC 11395 / H)</name>
    <name type="common">Leptospira parva</name>
    <dbReference type="NCBI Taxonomy" id="869212"/>
    <lineage>
        <taxon>Bacteria</taxon>
        <taxon>Pseudomonadati</taxon>
        <taxon>Spirochaetota</taxon>
        <taxon>Spirochaetia</taxon>
        <taxon>Leptospirales</taxon>
        <taxon>Leptospiraceae</taxon>
        <taxon>Turneriella</taxon>
    </lineage>
</organism>
<dbReference type="SUPFAM" id="SSF81342">
    <property type="entry name" value="Transmembrane di-heme cytochromes"/>
    <property type="match status" value="1"/>
</dbReference>